<protein>
    <submittedName>
        <fullName evidence="1">Uncharacterized protein</fullName>
    </submittedName>
</protein>
<proteinExistence type="predicted"/>
<dbReference type="SMART" id="SM00368">
    <property type="entry name" value="LRR_RI"/>
    <property type="match status" value="2"/>
</dbReference>
<name>A0AAE1CZE4_9GAST</name>
<dbReference type="InterPro" id="IPR032675">
    <property type="entry name" value="LRR_dom_sf"/>
</dbReference>
<dbReference type="InterPro" id="IPR001611">
    <property type="entry name" value="Leu-rich_rpt"/>
</dbReference>
<sequence length="476" mass="54517">MYPNQIFFAPTVPYFHMPDDDEAENEMKRLAMMSPEQKVYMRSCDHYKVRPLRQILKQIDSKEIVLAHTKMRDMEFKAFTTSLIMNFTVKRLDLSDTLPTERQTTYLNDFLEDDNGITDLILKDNKLEGRMVARMFDSMRRRDVMIYLDISGNNLRDKDLPVLAAYIETSSQLSFLHMANNKFTSKAGEPLGKMMAQAALVELNISCNRLRGDGMAAFLTAIAKSNSLERLDVSWNGIGPEAVRGLCTLLRQSTSIVSLDLTATSINGECLELICTQGLSKNGVLQRLELKNNPLLTQDLTTFLTRLYSYQTIAIRRVDLGDYQMLDSSVEHLLEALFWERQIYIRSAGTFAYSGRSDTLENIVQRFKKDSLSLVTRLDHGQRTALVKHFAQVDMQEAVEMGSDIISNSFLGRANDNKVTYKDLALRINMERKNPRDVINSILEKQEVPEHTKKWVSRFSSTPEEIRKTQLLTRDS</sequence>
<dbReference type="EMBL" id="JAWDGP010006188">
    <property type="protein sequence ID" value="KAK3745880.1"/>
    <property type="molecule type" value="Genomic_DNA"/>
</dbReference>
<dbReference type="Gene3D" id="3.80.10.10">
    <property type="entry name" value="Ribonuclease Inhibitor"/>
    <property type="match status" value="1"/>
</dbReference>
<keyword evidence="2" id="KW-1185">Reference proteome</keyword>
<dbReference type="PANTHER" id="PTHR24114">
    <property type="entry name" value="LEUCINE RICH REPEAT FAMILY PROTEIN"/>
    <property type="match status" value="1"/>
</dbReference>
<dbReference type="Proteomes" id="UP001283361">
    <property type="component" value="Unassembled WGS sequence"/>
</dbReference>
<organism evidence="1 2">
    <name type="scientific">Elysia crispata</name>
    <name type="common">lettuce slug</name>
    <dbReference type="NCBI Taxonomy" id="231223"/>
    <lineage>
        <taxon>Eukaryota</taxon>
        <taxon>Metazoa</taxon>
        <taxon>Spiralia</taxon>
        <taxon>Lophotrochozoa</taxon>
        <taxon>Mollusca</taxon>
        <taxon>Gastropoda</taxon>
        <taxon>Heterobranchia</taxon>
        <taxon>Euthyneura</taxon>
        <taxon>Panpulmonata</taxon>
        <taxon>Sacoglossa</taxon>
        <taxon>Placobranchoidea</taxon>
        <taxon>Plakobranchidae</taxon>
        <taxon>Elysia</taxon>
    </lineage>
</organism>
<dbReference type="Pfam" id="PF13516">
    <property type="entry name" value="LRR_6"/>
    <property type="match status" value="2"/>
</dbReference>
<dbReference type="SUPFAM" id="SSF52047">
    <property type="entry name" value="RNI-like"/>
    <property type="match status" value="1"/>
</dbReference>
<evidence type="ECO:0000313" key="2">
    <source>
        <dbReference type="Proteomes" id="UP001283361"/>
    </source>
</evidence>
<dbReference type="AlphaFoldDB" id="A0AAE1CZE4"/>
<dbReference type="PANTHER" id="PTHR24114:SF50">
    <property type="entry name" value="RNI-LIKE PROTEIN"/>
    <property type="match status" value="1"/>
</dbReference>
<comment type="caution">
    <text evidence="1">The sequence shown here is derived from an EMBL/GenBank/DDBJ whole genome shotgun (WGS) entry which is preliminary data.</text>
</comment>
<evidence type="ECO:0000313" key="1">
    <source>
        <dbReference type="EMBL" id="KAK3745880.1"/>
    </source>
</evidence>
<reference evidence="1" key="1">
    <citation type="journal article" date="2023" name="G3 (Bethesda)">
        <title>A reference genome for the long-term kleptoplast-retaining sea slug Elysia crispata morphotype clarki.</title>
        <authorList>
            <person name="Eastman K.E."/>
            <person name="Pendleton A.L."/>
            <person name="Shaikh M.A."/>
            <person name="Suttiyut T."/>
            <person name="Ogas R."/>
            <person name="Tomko P."/>
            <person name="Gavelis G."/>
            <person name="Widhalm J.R."/>
            <person name="Wisecaver J.H."/>
        </authorList>
    </citation>
    <scope>NUCLEOTIDE SEQUENCE</scope>
    <source>
        <strain evidence="1">ECLA1</strain>
    </source>
</reference>
<gene>
    <name evidence="1" type="ORF">RRG08_015607</name>
</gene>
<accession>A0AAE1CZE4</accession>
<dbReference type="InterPro" id="IPR052394">
    <property type="entry name" value="LRR-containing"/>
</dbReference>